<feature type="transmembrane region" description="Helical" evidence="10">
    <location>
        <begin position="241"/>
        <end position="262"/>
    </location>
</feature>
<feature type="transmembrane region" description="Helical" evidence="10">
    <location>
        <begin position="391"/>
        <end position="411"/>
    </location>
</feature>
<dbReference type="Pfam" id="PF03023">
    <property type="entry name" value="MurJ"/>
    <property type="match status" value="1"/>
</dbReference>
<evidence type="ECO:0000313" key="13">
    <source>
        <dbReference type="Proteomes" id="UP000007347"/>
    </source>
</evidence>
<keyword evidence="4 10" id="KW-0133">Cell shape</keyword>
<dbReference type="GO" id="GO:0071555">
    <property type="term" value="P:cell wall organization"/>
    <property type="evidence" value="ECO:0007669"/>
    <property type="project" value="UniProtKB-UniRule"/>
</dbReference>
<dbReference type="PRINTS" id="PR01806">
    <property type="entry name" value="VIRFACTRMVIN"/>
</dbReference>
<feature type="transmembrane region" description="Helical" evidence="10">
    <location>
        <begin position="274"/>
        <end position="296"/>
    </location>
</feature>
<feature type="transmembrane region" description="Helical" evidence="10">
    <location>
        <begin position="482"/>
        <end position="506"/>
    </location>
</feature>
<dbReference type="STRING" id="651182.TOL2_C22610"/>
<comment type="subcellular location">
    <subcellularLocation>
        <location evidence="10">Cell inner membrane</location>
        <topology evidence="10">Multi-pass membrane protein</topology>
    </subcellularLocation>
    <subcellularLocation>
        <location evidence="1">Cell membrane</location>
        <topology evidence="1">Multi-pass membrane protein</topology>
    </subcellularLocation>
</comment>
<dbReference type="GO" id="GO:0008360">
    <property type="term" value="P:regulation of cell shape"/>
    <property type="evidence" value="ECO:0007669"/>
    <property type="project" value="UniProtKB-UniRule"/>
</dbReference>
<feature type="transmembrane region" description="Helical" evidence="10">
    <location>
        <begin position="82"/>
        <end position="110"/>
    </location>
</feature>
<dbReference type="HOGENOM" id="CLU_006797_5_3_7"/>
<organism evidence="12 13">
    <name type="scientific">Desulfobacula toluolica (strain DSM 7467 / Tol2)</name>
    <dbReference type="NCBI Taxonomy" id="651182"/>
    <lineage>
        <taxon>Bacteria</taxon>
        <taxon>Pseudomonadati</taxon>
        <taxon>Thermodesulfobacteriota</taxon>
        <taxon>Desulfobacteria</taxon>
        <taxon>Desulfobacterales</taxon>
        <taxon>Desulfobacteraceae</taxon>
        <taxon>Desulfobacula</taxon>
    </lineage>
</organism>
<comment type="similarity">
    <text evidence="9 10 11">Belongs to the MurJ/MviN family.</text>
</comment>
<proteinExistence type="inferred from homology"/>
<evidence type="ECO:0000256" key="2">
    <source>
        <dbReference type="ARBA" id="ARBA00022475"/>
    </source>
</evidence>
<dbReference type="EMBL" id="FO203503">
    <property type="protein sequence ID" value="CCK80422.1"/>
    <property type="molecule type" value="Genomic_DNA"/>
</dbReference>
<reference evidence="12" key="1">
    <citation type="journal article" date="2013" name="Environ. Microbiol.">
        <title>Complete genome, catabolic sub-proteomes and key-metabolites of Desulfobacula toluolica Tol2, a marine, aromatic compound-degrading, sulfate-reducing bacterium.</title>
        <authorList>
            <person name="Wohlbrand L."/>
            <person name="Jacob J.H."/>
            <person name="Kube M."/>
            <person name="Mussmann M."/>
            <person name="Jarling R."/>
            <person name="Beck A."/>
            <person name="Amann R."/>
            <person name="Wilkes H."/>
            <person name="Reinhardt R."/>
            <person name="Rabus R."/>
        </authorList>
    </citation>
    <scope>NUCLEOTIDE SEQUENCE [LARGE SCALE GENOMIC DNA]</scope>
    <source>
        <strain evidence="12">Tol2</strain>
    </source>
</reference>
<keyword evidence="10 11" id="KW-0813">Transport</keyword>
<feature type="transmembrane region" description="Helical" evidence="10">
    <location>
        <begin position="448"/>
        <end position="470"/>
    </location>
</feature>
<dbReference type="Proteomes" id="UP000007347">
    <property type="component" value="Chromosome"/>
</dbReference>
<dbReference type="KEGG" id="dto:TOL2_C22610"/>
<dbReference type="PANTHER" id="PTHR47019">
    <property type="entry name" value="LIPID II FLIPPASE MURJ"/>
    <property type="match status" value="1"/>
</dbReference>
<evidence type="ECO:0000256" key="7">
    <source>
        <dbReference type="ARBA" id="ARBA00023136"/>
    </source>
</evidence>
<feature type="transmembrane region" description="Helical" evidence="10">
    <location>
        <begin position="159"/>
        <end position="179"/>
    </location>
</feature>
<dbReference type="RefSeq" id="WP_014957734.1">
    <property type="nucleotide sequence ID" value="NC_018645.1"/>
</dbReference>
<feature type="transmembrane region" description="Helical" evidence="10">
    <location>
        <begin position="185"/>
        <end position="210"/>
    </location>
</feature>
<gene>
    <name evidence="12" type="primary">mviN</name>
    <name evidence="10" type="synonym">murJ</name>
    <name evidence="12" type="ordered locus">TOL2_C22610</name>
</gene>
<dbReference type="GO" id="GO:0009252">
    <property type="term" value="P:peptidoglycan biosynthetic process"/>
    <property type="evidence" value="ECO:0007669"/>
    <property type="project" value="UniProtKB-UniRule"/>
</dbReference>
<protein>
    <recommendedName>
        <fullName evidence="10">Probable lipid II flippase MurJ</fullName>
    </recommendedName>
</protein>
<dbReference type="UniPathway" id="UPA00219"/>
<evidence type="ECO:0000256" key="6">
    <source>
        <dbReference type="ARBA" id="ARBA00022989"/>
    </source>
</evidence>
<dbReference type="NCBIfam" id="TIGR01695">
    <property type="entry name" value="murJ_mviN"/>
    <property type="match status" value="1"/>
</dbReference>
<dbReference type="OrthoDB" id="9786339at2"/>
<accession>K0NNS9</accession>
<keyword evidence="10" id="KW-0997">Cell inner membrane</keyword>
<dbReference type="GO" id="GO:0015648">
    <property type="term" value="F:lipid-linked peptidoglycan transporter activity"/>
    <property type="evidence" value="ECO:0007669"/>
    <property type="project" value="UniProtKB-UniRule"/>
</dbReference>
<evidence type="ECO:0000256" key="10">
    <source>
        <dbReference type="HAMAP-Rule" id="MF_02078"/>
    </source>
</evidence>
<feature type="transmembrane region" description="Helical" evidence="10">
    <location>
        <begin position="316"/>
        <end position="337"/>
    </location>
</feature>
<evidence type="ECO:0000313" key="12">
    <source>
        <dbReference type="EMBL" id="CCK80422.1"/>
    </source>
</evidence>
<dbReference type="InterPro" id="IPR004268">
    <property type="entry name" value="MurJ"/>
</dbReference>
<dbReference type="AlphaFoldDB" id="K0NNS9"/>
<comment type="pathway">
    <text evidence="10">Cell wall biogenesis; peptidoglycan biosynthesis.</text>
</comment>
<evidence type="ECO:0000256" key="11">
    <source>
        <dbReference type="PIRNR" id="PIRNR002869"/>
    </source>
</evidence>
<sequence>MRKILKKTAMISSLTFSSRMLGVIRDAIIAMCFGTSYQSDAFFIAFRPFDLLRKLFSEGILSVSFVPVFFKTLENEGLSKAVIMVFSFFCFISLAGIFIVLTGIFCAPLIIKVIAPGFIGDSYTSGLTMILFKIMLPYFWLVLITALCMGVLNSLGHFGAPAVAPVVFNLVLIVFAIFFTNYFKIPVIGLAAGVTIGGAVQLAIQIPFMIRLGMFKIPLFQFYRLLSVCFFHPGLLKVMKIMVPCMVGAASYQINIMVASFFTSKLEEGSVSFVYYADRLVQFPLALFAVSFSMVFLPELSKKAVLGHLDEIADLFSNGVKLVLFITIPAMAGLMALDEKIVALLFGHGAFKGIAIQQTADCLFFLVSGLWAFTGIRLFVTLHYALSSIRIPFYSGILAIVLNLIFCFLFVDSLGLKGLALSVSISGMAGFVFLLINMPGAVNVDKYGIIVSACRSVFLSVIMFFLVRQASDFILKEEWNRFWFGTGVMGCICFGMIFYFSVNVFISTPELKMLKKGMTK</sequence>
<evidence type="ECO:0000256" key="4">
    <source>
        <dbReference type="ARBA" id="ARBA00022960"/>
    </source>
</evidence>
<evidence type="ECO:0000256" key="5">
    <source>
        <dbReference type="ARBA" id="ARBA00022984"/>
    </source>
</evidence>
<evidence type="ECO:0000256" key="9">
    <source>
        <dbReference type="ARBA" id="ARBA00061532"/>
    </source>
</evidence>
<keyword evidence="13" id="KW-1185">Reference proteome</keyword>
<feature type="transmembrane region" description="Helical" evidence="10">
    <location>
        <begin position="130"/>
        <end position="152"/>
    </location>
</feature>
<dbReference type="GO" id="GO:0005886">
    <property type="term" value="C:plasma membrane"/>
    <property type="evidence" value="ECO:0007669"/>
    <property type="project" value="UniProtKB-SubCell"/>
</dbReference>
<dbReference type="InterPro" id="IPR051050">
    <property type="entry name" value="Lipid_II_flippase_MurJ/MviN"/>
</dbReference>
<dbReference type="HAMAP" id="MF_02078">
    <property type="entry name" value="MurJ_MviN"/>
    <property type="match status" value="1"/>
</dbReference>
<keyword evidence="10 11" id="KW-0961">Cell wall biogenesis/degradation</keyword>
<dbReference type="GO" id="GO:0034204">
    <property type="term" value="P:lipid translocation"/>
    <property type="evidence" value="ECO:0007669"/>
    <property type="project" value="TreeGrafter"/>
</dbReference>
<evidence type="ECO:0000256" key="3">
    <source>
        <dbReference type="ARBA" id="ARBA00022692"/>
    </source>
</evidence>
<dbReference type="PATRIC" id="fig|651182.5.peg.2675"/>
<keyword evidence="7 10" id="KW-0472">Membrane</keyword>
<keyword evidence="3 10" id="KW-0812">Transmembrane</keyword>
<comment type="function">
    <text evidence="8 10 11">Involved in peptidoglycan biosynthesis. Transports lipid-linked peptidoglycan precursors from the inner to the outer leaflet of the cytoplasmic membrane.</text>
</comment>
<keyword evidence="6 10" id="KW-1133">Transmembrane helix</keyword>
<dbReference type="PIRSF" id="PIRSF002869">
    <property type="entry name" value="MviN"/>
    <property type="match status" value="1"/>
</dbReference>
<feature type="transmembrane region" description="Helical" evidence="10">
    <location>
        <begin position="418"/>
        <end position="436"/>
    </location>
</feature>
<evidence type="ECO:0000256" key="1">
    <source>
        <dbReference type="ARBA" id="ARBA00004651"/>
    </source>
</evidence>
<feature type="transmembrane region" description="Helical" evidence="10">
    <location>
        <begin position="362"/>
        <end position="385"/>
    </location>
</feature>
<keyword evidence="2 10" id="KW-1003">Cell membrane</keyword>
<evidence type="ECO:0000256" key="8">
    <source>
        <dbReference type="ARBA" id="ARBA00060041"/>
    </source>
</evidence>
<dbReference type="PANTHER" id="PTHR47019:SF1">
    <property type="entry name" value="LIPID II FLIPPASE MURJ"/>
    <property type="match status" value="1"/>
</dbReference>
<name>K0NNS9_DESTT</name>
<dbReference type="CDD" id="cd13123">
    <property type="entry name" value="MATE_MurJ_like"/>
    <property type="match status" value="1"/>
</dbReference>
<keyword evidence="5 10" id="KW-0573">Peptidoglycan synthesis</keyword>